<feature type="transmembrane region" description="Helical" evidence="1">
    <location>
        <begin position="263"/>
        <end position="287"/>
    </location>
</feature>
<evidence type="ECO:0000313" key="2">
    <source>
        <dbReference type="EMBL" id="VFK58026.1"/>
    </source>
</evidence>
<proteinExistence type="predicted"/>
<evidence type="ECO:0000313" key="3">
    <source>
        <dbReference type="EMBL" id="VFK67056.1"/>
    </source>
</evidence>
<accession>A0A451AM07</accession>
<gene>
    <name evidence="3" type="ORF">BECKTUN1418E_GA0071001_11304</name>
    <name evidence="2" type="ORF">BECKTUN1418F_GA0071002_11334</name>
</gene>
<name>A0A451AM07_9GAMM</name>
<feature type="transmembrane region" description="Helical" evidence="1">
    <location>
        <begin position="214"/>
        <end position="242"/>
    </location>
</feature>
<dbReference type="AlphaFoldDB" id="A0A451AM07"/>
<feature type="transmembrane region" description="Helical" evidence="1">
    <location>
        <begin position="80"/>
        <end position="102"/>
    </location>
</feature>
<dbReference type="EMBL" id="CAADFY010000133">
    <property type="protein sequence ID" value="VFK58026.1"/>
    <property type="molecule type" value="Genomic_DNA"/>
</dbReference>
<feature type="transmembrane region" description="Helical" evidence="1">
    <location>
        <begin position="108"/>
        <end position="133"/>
    </location>
</feature>
<organism evidence="3">
    <name type="scientific">Candidatus Kentrum sp. TUN</name>
    <dbReference type="NCBI Taxonomy" id="2126343"/>
    <lineage>
        <taxon>Bacteria</taxon>
        <taxon>Pseudomonadati</taxon>
        <taxon>Pseudomonadota</taxon>
        <taxon>Gammaproteobacteria</taxon>
        <taxon>Candidatus Kentrum</taxon>
    </lineage>
</organism>
<dbReference type="EMBL" id="CAADFV010000130">
    <property type="protein sequence ID" value="VFK67056.1"/>
    <property type="molecule type" value="Genomic_DNA"/>
</dbReference>
<keyword evidence="1" id="KW-0472">Membrane</keyword>
<feature type="transmembrane region" description="Helical" evidence="1">
    <location>
        <begin position="47"/>
        <end position="68"/>
    </location>
</feature>
<feature type="transmembrane region" description="Helical" evidence="1">
    <location>
        <begin position="154"/>
        <end position="182"/>
    </location>
</feature>
<keyword evidence="1" id="KW-0812">Transmembrane</keyword>
<protein>
    <submittedName>
        <fullName evidence="3">Uncharacterized protein</fullName>
    </submittedName>
</protein>
<reference evidence="3" key="1">
    <citation type="submission" date="2019-02" db="EMBL/GenBank/DDBJ databases">
        <authorList>
            <person name="Gruber-Vodicka R. H."/>
            <person name="Seah K. B. B."/>
        </authorList>
    </citation>
    <scope>NUCLEOTIDE SEQUENCE</scope>
    <source>
        <strain evidence="3">BECK_BY2</strain>
        <strain evidence="2">BECK_BY3</strain>
    </source>
</reference>
<keyword evidence="1" id="KW-1133">Transmembrane helix</keyword>
<sequence>MVMGLVLIGWLFFKGKRTDGWLGLVYTVVAVAVAVAVAGAFPFADAVAFAFAVAVAVAVAFASFAEWLRNRLDSRRKIAIYWLFFNLISICYVVFALAFSLLYTEVRIIEFFLFPVFLAILPLANALLDWVSLGITRGLLHAIHRGHHAGWQALGWAVADIGLALFFLFMIASLTTLLLAGIDAATVLSSGHQLLDLESLFNGLRKPWSRDYGWIHFMMLSTLIPTLVHFFIAGFSGVLVLLPNWLRNWILLNFRTRNEPRRVAFLYVSFAPLLALAAPALLLWLLYVLVSANHGMVGGWLLDWVRGIAELVDPAMT</sequence>
<evidence type="ECO:0000256" key="1">
    <source>
        <dbReference type="SAM" id="Phobius"/>
    </source>
</evidence>
<feature type="transmembrane region" description="Helical" evidence="1">
    <location>
        <begin position="21"/>
        <end position="41"/>
    </location>
</feature>